<keyword evidence="2" id="KW-1185">Reference proteome</keyword>
<name>A0AA37GY12_9PEZI</name>
<comment type="caution">
    <text evidence="1">The sequence shown here is derived from an EMBL/GenBank/DDBJ whole genome shotgun (WGS) entry which is preliminary data.</text>
</comment>
<gene>
    <name evidence="1" type="ORF">ColLi_11329</name>
</gene>
<protein>
    <submittedName>
        <fullName evidence="1">Uncharacterized protein</fullName>
    </submittedName>
</protein>
<dbReference type="AlphaFoldDB" id="A0AA37GY12"/>
<accession>A0AA37GY12</accession>
<sequence length="137" mass="15277">MAPVLSGLYLRKRLAPYESDVRPNSKQKAFPAKGGAKDPVKCEEISGFNVLYKGIEDSWGCSGLARRSIDAENGGNLTSDSHLFEGELVKRGAKDLSICKDVRKYNVRWLPWSSLDRGSMFIFDNADWSDCTNRAEV</sequence>
<dbReference type="EMBL" id="BPPX01000033">
    <property type="protein sequence ID" value="GJC88491.1"/>
    <property type="molecule type" value="Genomic_DNA"/>
</dbReference>
<evidence type="ECO:0000313" key="1">
    <source>
        <dbReference type="EMBL" id="GJC88491.1"/>
    </source>
</evidence>
<proteinExistence type="predicted"/>
<organism evidence="1 2">
    <name type="scientific">Colletotrichum liriopes</name>
    <dbReference type="NCBI Taxonomy" id="708192"/>
    <lineage>
        <taxon>Eukaryota</taxon>
        <taxon>Fungi</taxon>
        <taxon>Dikarya</taxon>
        <taxon>Ascomycota</taxon>
        <taxon>Pezizomycotina</taxon>
        <taxon>Sordariomycetes</taxon>
        <taxon>Hypocreomycetidae</taxon>
        <taxon>Glomerellales</taxon>
        <taxon>Glomerellaceae</taxon>
        <taxon>Colletotrichum</taxon>
        <taxon>Colletotrichum spaethianum species complex</taxon>
    </lineage>
</organism>
<evidence type="ECO:0000313" key="2">
    <source>
        <dbReference type="Proteomes" id="UP001055172"/>
    </source>
</evidence>
<dbReference type="Proteomes" id="UP001055172">
    <property type="component" value="Unassembled WGS sequence"/>
</dbReference>
<reference evidence="1 2" key="1">
    <citation type="submission" date="2021-07" db="EMBL/GenBank/DDBJ databases">
        <title>Genome data of Colletotrichum spaethianum.</title>
        <authorList>
            <person name="Utami Y.D."/>
            <person name="Hiruma K."/>
        </authorList>
    </citation>
    <scope>NUCLEOTIDE SEQUENCE [LARGE SCALE GENOMIC DNA]</scope>
    <source>
        <strain evidence="1 2">MAFF 242679</strain>
    </source>
</reference>